<keyword evidence="2" id="KW-1185">Reference proteome</keyword>
<gene>
    <name evidence="1" type="ORF">AYBTSS11_LOCUS26882</name>
</gene>
<proteinExistence type="predicted"/>
<evidence type="ECO:0000313" key="1">
    <source>
        <dbReference type="EMBL" id="CAJ1974798.1"/>
    </source>
</evidence>
<organism evidence="1 2">
    <name type="scientific">Sphenostylis stenocarpa</name>
    <dbReference type="NCBI Taxonomy" id="92480"/>
    <lineage>
        <taxon>Eukaryota</taxon>
        <taxon>Viridiplantae</taxon>
        <taxon>Streptophyta</taxon>
        <taxon>Embryophyta</taxon>
        <taxon>Tracheophyta</taxon>
        <taxon>Spermatophyta</taxon>
        <taxon>Magnoliopsida</taxon>
        <taxon>eudicotyledons</taxon>
        <taxon>Gunneridae</taxon>
        <taxon>Pentapetalae</taxon>
        <taxon>rosids</taxon>
        <taxon>fabids</taxon>
        <taxon>Fabales</taxon>
        <taxon>Fabaceae</taxon>
        <taxon>Papilionoideae</taxon>
        <taxon>50 kb inversion clade</taxon>
        <taxon>NPAAA clade</taxon>
        <taxon>indigoferoid/millettioid clade</taxon>
        <taxon>Phaseoleae</taxon>
        <taxon>Sphenostylis</taxon>
    </lineage>
</organism>
<dbReference type="Gramene" id="rna-AYBTSS11_LOCUS26882">
    <property type="protein sequence ID" value="CAJ1974798.1"/>
    <property type="gene ID" value="gene-AYBTSS11_LOCUS26882"/>
</dbReference>
<protein>
    <submittedName>
        <fullName evidence="1">Uncharacterized protein</fullName>
    </submittedName>
</protein>
<sequence>MILTATGFLIKDGCLRMGVVSWKMSKAVRSGRKLGVLLYLGIKEIRNGLWLRMGVQVVGVDRSWFNGRSWAKLGAERKFRGNVHGQQ</sequence>
<name>A0AA86VTP9_9FABA</name>
<dbReference type="AlphaFoldDB" id="A0AA86VTP9"/>
<dbReference type="Proteomes" id="UP001189624">
    <property type="component" value="Chromosome 9"/>
</dbReference>
<reference evidence="1" key="1">
    <citation type="submission" date="2023-10" db="EMBL/GenBank/DDBJ databases">
        <authorList>
            <person name="Domelevo Entfellner J.-B."/>
        </authorList>
    </citation>
    <scope>NUCLEOTIDE SEQUENCE</scope>
</reference>
<evidence type="ECO:0000313" key="2">
    <source>
        <dbReference type="Proteomes" id="UP001189624"/>
    </source>
</evidence>
<accession>A0AA86VTP9</accession>
<dbReference type="EMBL" id="OY731406">
    <property type="protein sequence ID" value="CAJ1974798.1"/>
    <property type="molecule type" value="Genomic_DNA"/>
</dbReference>